<dbReference type="InterPro" id="IPR001202">
    <property type="entry name" value="WW_dom"/>
</dbReference>
<comment type="subcellular location">
    <subcellularLocation>
        <location evidence="1">Nucleus</location>
    </subcellularLocation>
</comment>
<dbReference type="PANTHER" id="PTHR12144">
    <property type="entry name" value="NEGATIVE ELONGATION FACTOR D"/>
    <property type="match status" value="1"/>
</dbReference>
<dbReference type="EMBL" id="FN649729">
    <property type="protein sequence ID" value="CBN78708.1"/>
    <property type="molecule type" value="Genomic_DNA"/>
</dbReference>
<feature type="domain" description="WW" evidence="8">
    <location>
        <begin position="4"/>
        <end position="37"/>
    </location>
</feature>
<evidence type="ECO:0000256" key="5">
    <source>
        <dbReference type="ARBA" id="ARBA00023163"/>
    </source>
</evidence>
<organism evidence="9 10">
    <name type="scientific">Ectocarpus siliculosus</name>
    <name type="common">Brown alga</name>
    <name type="synonym">Conferva siliculosa</name>
    <dbReference type="NCBI Taxonomy" id="2880"/>
    <lineage>
        <taxon>Eukaryota</taxon>
        <taxon>Sar</taxon>
        <taxon>Stramenopiles</taxon>
        <taxon>Ochrophyta</taxon>
        <taxon>PX clade</taxon>
        <taxon>Phaeophyceae</taxon>
        <taxon>Ectocarpales</taxon>
        <taxon>Ectocarpaceae</taxon>
        <taxon>Ectocarpus</taxon>
    </lineage>
</organism>
<evidence type="ECO:0000313" key="10">
    <source>
        <dbReference type="Proteomes" id="UP000002630"/>
    </source>
</evidence>
<keyword evidence="4" id="KW-0805">Transcription regulation</keyword>
<dbReference type="eggNOG" id="KOG0152">
    <property type="taxonomic scope" value="Eukaryota"/>
</dbReference>
<evidence type="ECO:0000259" key="8">
    <source>
        <dbReference type="PROSITE" id="PS50020"/>
    </source>
</evidence>
<dbReference type="AlphaFoldDB" id="D8LQE4"/>
<feature type="compositionally biased region" description="Gly residues" evidence="7">
    <location>
        <begin position="680"/>
        <end position="703"/>
    </location>
</feature>
<dbReference type="GO" id="GO:0032021">
    <property type="term" value="C:NELF complex"/>
    <property type="evidence" value="ECO:0007669"/>
    <property type="project" value="TreeGrafter"/>
</dbReference>
<keyword evidence="6" id="KW-0539">Nucleus</keyword>
<dbReference type="GO" id="GO:0003723">
    <property type="term" value="F:RNA binding"/>
    <property type="evidence" value="ECO:0007669"/>
    <property type="project" value="TreeGrafter"/>
</dbReference>
<dbReference type="SUPFAM" id="SSF51045">
    <property type="entry name" value="WW domain"/>
    <property type="match status" value="1"/>
</dbReference>
<proteinExistence type="inferred from homology"/>
<feature type="compositionally biased region" description="Basic and acidic residues" evidence="7">
    <location>
        <begin position="321"/>
        <end position="331"/>
    </location>
</feature>
<feature type="region of interest" description="Disordered" evidence="7">
    <location>
        <begin position="579"/>
        <end position="636"/>
    </location>
</feature>
<dbReference type="PROSITE" id="PS50020">
    <property type="entry name" value="WW_DOMAIN_2"/>
    <property type="match status" value="1"/>
</dbReference>
<feature type="region of interest" description="Disordered" evidence="7">
    <location>
        <begin position="30"/>
        <end position="339"/>
    </location>
</feature>
<evidence type="ECO:0000256" key="1">
    <source>
        <dbReference type="ARBA" id="ARBA00004123"/>
    </source>
</evidence>
<dbReference type="OrthoDB" id="511287at2759"/>
<reference evidence="9 10" key="1">
    <citation type="journal article" date="2010" name="Nature">
        <title>The Ectocarpus genome and the independent evolution of multicellularity in brown algae.</title>
        <authorList>
            <person name="Cock J.M."/>
            <person name="Sterck L."/>
            <person name="Rouze P."/>
            <person name="Scornet D."/>
            <person name="Allen A.E."/>
            <person name="Amoutzias G."/>
            <person name="Anthouard V."/>
            <person name="Artiguenave F."/>
            <person name="Aury J.M."/>
            <person name="Badger J.H."/>
            <person name="Beszteri B."/>
            <person name="Billiau K."/>
            <person name="Bonnet E."/>
            <person name="Bothwell J.H."/>
            <person name="Bowler C."/>
            <person name="Boyen C."/>
            <person name="Brownlee C."/>
            <person name="Carrano C.J."/>
            <person name="Charrier B."/>
            <person name="Cho G.Y."/>
            <person name="Coelho S.M."/>
            <person name="Collen J."/>
            <person name="Corre E."/>
            <person name="Da Silva C."/>
            <person name="Delage L."/>
            <person name="Delaroque N."/>
            <person name="Dittami S.M."/>
            <person name="Doulbeau S."/>
            <person name="Elias M."/>
            <person name="Farnham G."/>
            <person name="Gachon C.M."/>
            <person name="Gschloessl B."/>
            <person name="Heesch S."/>
            <person name="Jabbari K."/>
            <person name="Jubin C."/>
            <person name="Kawai H."/>
            <person name="Kimura K."/>
            <person name="Kloareg B."/>
            <person name="Kupper F.C."/>
            <person name="Lang D."/>
            <person name="Le Bail A."/>
            <person name="Leblanc C."/>
            <person name="Lerouge P."/>
            <person name="Lohr M."/>
            <person name="Lopez P.J."/>
            <person name="Martens C."/>
            <person name="Maumus F."/>
            <person name="Michel G."/>
            <person name="Miranda-Saavedra D."/>
            <person name="Morales J."/>
            <person name="Moreau H."/>
            <person name="Motomura T."/>
            <person name="Nagasato C."/>
            <person name="Napoli C.A."/>
            <person name="Nelson D.R."/>
            <person name="Nyvall-Collen P."/>
            <person name="Peters A.F."/>
            <person name="Pommier C."/>
            <person name="Potin P."/>
            <person name="Poulain J."/>
            <person name="Quesneville H."/>
            <person name="Read B."/>
            <person name="Rensing S.A."/>
            <person name="Ritter A."/>
            <person name="Rousvoal S."/>
            <person name="Samanta M."/>
            <person name="Samson G."/>
            <person name="Schroeder D.C."/>
            <person name="Segurens B."/>
            <person name="Strittmatter M."/>
            <person name="Tonon T."/>
            <person name="Tregear J.W."/>
            <person name="Valentin K."/>
            <person name="von Dassow P."/>
            <person name="Yamagishi T."/>
            <person name="Van de Peer Y."/>
            <person name="Wincker P."/>
        </authorList>
    </citation>
    <scope>NUCLEOTIDE SEQUENCE [LARGE SCALE GENOMIC DNA]</scope>
    <source>
        <strain evidence="10">Ec32 / CCAP1310/4</strain>
    </source>
</reference>
<dbReference type="InterPro" id="IPR006942">
    <property type="entry name" value="TH1"/>
</dbReference>
<keyword evidence="3" id="KW-0678">Repressor</keyword>
<feature type="region of interest" description="Disordered" evidence="7">
    <location>
        <begin position="651"/>
        <end position="715"/>
    </location>
</feature>
<protein>
    <recommendedName>
        <fullName evidence="8">WW domain-containing protein</fullName>
    </recommendedName>
</protein>
<dbReference type="GO" id="GO:0034244">
    <property type="term" value="P:negative regulation of transcription elongation by RNA polymerase II"/>
    <property type="evidence" value="ECO:0007669"/>
    <property type="project" value="TreeGrafter"/>
</dbReference>
<feature type="compositionally biased region" description="Basic and acidic residues" evidence="7">
    <location>
        <begin position="123"/>
        <end position="136"/>
    </location>
</feature>
<dbReference type="STRING" id="2880.D8LQE4"/>
<feature type="compositionally biased region" description="Polar residues" evidence="7">
    <location>
        <begin position="607"/>
        <end position="616"/>
    </location>
</feature>
<dbReference type="Proteomes" id="UP000002630">
    <property type="component" value="Linkage Group LG04"/>
</dbReference>
<keyword evidence="5" id="KW-0804">Transcription</keyword>
<dbReference type="CDD" id="cd00201">
    <property type="entry name" value="WW"/>
    <property type="match status" value="1"/>
</dbReference>
<dbReference type="PANTHER" id="PTHR12144:SF0">
    <property type="entry name" value="NEGATIVE ELONGATION FACTOR C_D"/>
    <property type="match status" value="1"/>
</dbReference>
<dbReference type="Pfam" id="PF04858">
    <property type="entry name" value="TH1"/>
    <property type="match status" value="2"/>
</dbReference>
<evidence type="ECO:0000256" key="4">
    <source>
        <dbReference type="ARBA" id="ARBA00023015"/>
    </source>
</evidence>
<evidence type="ECO:0000256" key="7">
    <source>
        <dbReference type="SAM" id="MobiDB-lite"/>
    </source>
</evidence>
<dbReference type="SMART" id="SM00456">
    <property type="entry name" value="WW"/>
    <property type="match status" value="1"/>
</dbReference>
<evidence type="ECO:0000256" key="2">
    <source>
        <dbReference type="ARBA" id="ARBA00005726"/>
    </source>
</evidence>
<evidence type="ECO:0000256" key="3">
    <source>
        <dbReference type="ARBA" id="ARBA00022491"/>
    </source>
</evidence>
<comment type="similarity">
    <text evidence="2">Belongs to the NELF-D family.</text>
</comment>
<feature type="compositionally biased region" description="Low complexity" evidence="7">
    <location>
        <begin position="206"/>
        <end position="228"/>
    </location>
</feature>
<sequence>MAAAPEVCPWQRHWDDTGTVFYYNENTEESEWDVPPGWEAHFAGLDEKASGGADGGANGGANDDAGGRDGSAGKAYEAEDVGGADQRQVDDAEGAQALLGLSQASSGDQGEEAFVAVSPPDSPAEKEEKREGEEGSRAGSSTEDSDNDSEQEYYPQSPAEPVEKVEEGRLNLSPVVADASAAGGYDGTPSPHYSPEDEEEEEEARSSSPRSPSPSRADGSSTAASRTRGSSKDQRSHSNQPSPSPELGLSFPAFGDDYSPNHDAEWQVNEEEELEGGKNSASPNESEASAVGGLSPVVESAGGAAAGGGGQKQGLRKAGGKGKENSVEDGKPQYSEEEMAKMVKSAESKIADCERRLEERDAIMEVDFTARVAAYQSARERLQHLKGEAPNRQAFLKETRNASVKKLIAGYNGYAQQASMVNDWIRVATKGDIDTESLMLQQLKKLIKTNFDAKKVDTLLDSSMPAWLTAMQDDTGWRRTLIELAREHRASALLRFVLKQLSDMGYHREIASVISETDLFSVFNGVLKDALARIPADDEVQATEALADLKRMCCSTSYMFMYSQQLLINLERAAEEESRQEAAAAETANRFNGSGSGSRKRGREETSPSSTATGVSTRKEADGRDGGETGRNSAARKYKRLRQELAKHMYAVGGRADNNSSSPDGGRGMGAFSLSRSISGGAGIGGGGSSRNGFGRGAGGGGGADEDGAASAGAPTGGFLRGVEMALSLELPRPSAGAAAAVAVAAEKSARAAADAVVSLLGQAGGGGARRAGVLLDAVDGLVSAFGLKPAVRVAVIGAAAVAVELQAAESEQPKRRPPAYLVRHPTLMDILLEALFHPAHRCPSEDLRAGCCAILAYASCVEVPPLDTNNDGSSSNGGSLGGEAIEVIDLVELAETSHALLQAAGECFETSQLASLQGRLRPFAEHPLVSLGVLKWVHAQASTESFVSTPSFLSYAPVFLKLCGQAADEHPPQRPEAFEILKLMLNARTAPDTPPAAKAKLKQHILLRMAELVVKGYMLPVFEYLRKLAAGPGLDPALIGFFMVKIVGVAIPRPVARGGNANSYSPAFLNAMAGLMGVPRVRQALIALRPVDRERFAGYARYCLKFQRDDLTPEALEWMKQLQIGLERA</sequence>
<evidence type="ECO:0000313" key="9">
    <source>
        <dbReference type="EMBL" id="CBN78708.1"/>
    </source>
</evidence>
<evidence type="ECO:0000256" key="6">
    <source>
        <dbReference type="ARBA" id="ARBA00023242"/>
    </source>
</evidence>
<gene>
    <name evidence="9" type="ORF">Esi_0006_0056</name>
</gene>
<feature type="compositionally biased region" description="Low complexity" evidence="7">
    <location>
        <begin position="279"/>
        <end position="290"/>
    </location>
</feature>
<dbReference type="InParanoid" id="D8LQE4"/>
<dbReference type="EMBL" id="FN648818">
    <property type="protein sequence ID" value="CBN78708.1"/>
    <property type="molecule type" value="Genomic_DNA"/>
</dbReference>
<dbReference type="InterPro" id="IPR036020">
    <property type="entry name" value="WW_dom_sf"/>
</dbReference>
<feature type="compositionally biased region" description="Basic and acidic residues" evidence="7">
    <location>
        <begin position="617"/>
        <end position="628"/>
    </location>
</feature>
<name>D8LQE4_ECTSI</name>
<keyword evidence="10" id="KW-1185">Reference proteome</keyword>
<accession>D8LQE4</accession>
<dbReference type="Gene3D" id="2.20.70.10">
    <property type="match status" value="1"/>
</dbReference>